<organism evidence="5 6">
    <name type="scientific">Cutaneotrichosporon oleaginosum</name>
    <dbReference type="NCBI Taxonomy" id="879819"/>
    <lineage>
        <taxon>Eukaryota</taxon>
        <taxon>Fungi</taxon>
        <taxon>Dikarya</taxon>
        <taxon>Basidiomycota</taxon>
        <taxon>Agaricomycotina</taxon>
        <taxon>Tremellomycetes</taxon>
        <taxon>Trichosporonales</taxon>
        <taxon>Trichosporonaceae</taxon>
        <taxon>Cutaneotrichosporon</taxon>
    </lineage>
</organism>
<accession>A0A0J0XT99</accession>
<dbReference type="PROSITE" id="PS00122">
    <property type="entry name" value="CARBOXYLESTERASE_B_1"/>
    <property type="match status" value="1"/>
</dbReference>
<protein>
    <recommendedName>
        <fullName evidence="3">Carboxylic ester hydrolase</fullName>
        <ecNumber evidence="3">3.1.1.-</ecNumber>
    </recommendedName>
</protein>
<dbReference type="ESTHER" id="9tree-a0a0j0xt99">
    <property type="family name" value="Fungal_carboxylesterase_lipase"/>
</dbReference>
<dbReference type="PANTHER" id="PTHR43918:SF4">
    <property type="entry name" value="CARBOXYLIC ESTER HYDROLASE"/>
    <property type="match status" value="1"/>
</dbReference>
<keyword evidence="2 3" id="KW-0378">Hydrolase</keyword>
<sequence length="581" mass="63269">MLLRWHILFAFAAVALAAPVERQNNLDLLGLISIVANPILAIVNSGFRVVSTLVPIDATIRPATAGGKAIKVTGGRGIGYDTFIGIPFAEPLVGAKRFDRPTPKVYTGDIQARKFAPGCMQSSTPLDGAGGRSEDCLYLDVMTPSNVVGTEAKLPVMVWIYGGGFSAGASSLYTSLGGPTFIKRATRIGKPVIVVNINYRMGVWGFPTGPELAGSANNGIRDQMLALQWVRENIAAFGGDPEKVTVFGESAGAISAAILMLQENDPTFRAAIMQSGSPNVMPLARPAEWAEPWQDFLQAVGCSDLACVKGLDAEKVLEGSVSVNNNPKYKGGQIGFLWRPLIDGDIIKDSPAKLLAEGRFARKPFINGQNKDEAALFVNWGVKDEPGLRSMLKTLYPRPVDEATIVAMLQKYPNVPELGAPFNTGSRTFLLNPVFKQAAAIGTDLLFTSRRRDMLRKANAAGLTKTWGYHFEGDIPIAPDFLGAGHAFDLVYMWGIVKPLILFWSFNDAKMSEYMMDYWTTFAHNLDPNGPGLPQWGAHTYPANKNIMQFRAGDVRVIQDDFREDRVAVFNDPVHRTSLQI</sequence>
<evidence type="ECO:0000256" key="3">
    <source>
        <dbReference type="RuleBase" id="RU361235"/>
    </source>
</evidence>
<feature type="domain" description="Carboxylesterase type B" evidence="4">
    <location>
        <begin position="67"/>
        <end position="555"/>
    </location>
</feature>
<dbReference type="Gene3D" id="3.40.50.1820">
    <property type="entry name" value="alpha/beta hydrolase"/>
    <property type="match status" value="1"/>
</dbReference>
<dbReference type="GO" id="GO:0052689">
    <property type="term" value="F:carboxylic ester hydrolase activity"/>
    <property type="evidence" value="ECO:0007669"/>
    <property type="project" value="TreeGrafter"/>
</dbReference>
<feature type="chain" id="PRO_5005119345" description="Carboxylic ester hydrolase" evidence="3">
    <location>
        <begin position="18"/>
        <end position="581"/>
    </location>
</feature>
<dbReference type="InterPro" id="IPR019826">
    <property type="entry name" value="Carboxylesterase_B_AS"/>
</dbReference>
<feature type="signal peptide" evidence="3">
    <location>
        <begin position="1"/>
        <end position="17"/>
    </location>
</feature>
<evidence type="ECO:0000256" key="2">
    <source>
        <dbReference type="ARBA" id="ARBA00022801"/>
    </source>
</evidence>
<evidence type="ECO:0000259" key="4">
    <source>
        <dbReference type="Pfam" id="PF00135"/>
    </source>
</evidence>
<evidence type="ECO:0000313" key="6">
    <source>
        <dbReference type="Proteomes" id="UP000053611"/>
    </source>
</evidence>
<keyword evidence="6" id="KW-1185">Reference proteome</keyword>
<reference evidence="5 6" key="1">
    <citation type="submission" date="2015-03" db="EMBL/GenBank/DDBJ databases">
        <title>Genomics and transcriptomics of the oil-accumulating basidiomycete yeast T. oleaginosus allow insights into substrate utilization and the diverse evolutionary trajectories of mating systems in fungi.</title>
        <authorList>
            <consortium name="DOE Joint Genome Institute"/>
            <person name="Kourist R."/>
            <person name="Kracht O."/>
            <person name="Bracharz F."/>
            <person name="Lipzen A."/>
            <person name="Nolan M."/>
            <person name="Ohm R."/>
            <person name="Grigoriev I."/>
            <person name="Sun S."/>
            <person name="Heitman J."/>
            <person name="Bruck T."/>
            <person name="Nowrousian M."/>
        </authorList>
    </citation>
    <scope>NUCLEOTIDE SEQUENCE [LARGE SCALE GENOMIC DNA]</scope>
    <source>
        <strain evidence="5 6">IBC0246</strain>
    </source>
</reference>
<gene>
    <name evidence="5" type="ORF">CC85DRAFT_315276</name>
</gene>
<dbReference type="InterPro" id="IPR002018">
    <property type="entry name" value="CarbesteraseB"/>
</dbReference>
<evidence type="ECO:0000313" key="5">
    <source>
        <dbReference type="EMBL" id="KLT44312.1"/>
    </source>
</evidence>
<dbReference type="Proteomes" id="UP000053611">
    <property type="component" value="Unassembled WGS sequence"/>
</dbReference>
<proteinExistence type="inferred from homology"/>
<dbReference type="EMBL" id="KQ087187">
    <property type="protein sequence ID" value="KLT44312.1"/>
    <property type="molecule type" value="Genomic_DNA"/>
</dbReference>
<dbReference type="PANTHER" id="PTHR43918">
    <property type="entry name" value="ACETYLCHOLINESTERASE"/>
    <property type="match status" value="1"/>
</dbReference>
<dbReference type="OrthoDB" id="408631at2759"/>
<dbReference type="InterPro" id="IPR029058">
    <property type="entry name" value="AB_hydrolase_fold"/>
</dbReference>
<dbReference type="STRING" id="879819.A0A0J0XT99"/>
<dbReference type="RefSeq" id="XP_018280803.1">
    <property type="nucleotide sequence ID" value="XM_018426137.1"/>
</dbReference>
<keyword evidence="3" id="KW-0732">Signal</keyword>
<evidence type="ECO:0000256" key="1">
    <source>
        <dbReference type="ARBA" id="ARBA00005964"/>
    </source>
</evidence>
<dbReference type="SUPFAM" id="SSF53474">
    <property type="entry name" value="alpha/beta-Hydrolases"/>
    <property type="match status" value="1"/>
</dbReference>
<dbReference type="EC" id="3.1.1.-" evidence="3"/>
<comment type="similarity">
    <text evidence="1 3">Belongs to the type-B carboxylesterase/lipase family.</text>
</comment>
<dbReference type="Pfam" id="PF00135">
    <property type="entry name" value="COesterase"/>
    <property type="match status" value="1"/>
</dbReference>
<dbReference type="AlphaFoldDB" id="A0A0J0XT99"/>
<name>A0A0J0XT99_9TREE</name>
<dbReference type="InterPro" id="IPR050654">
    <property type="entry name" value="AChE-related_enzymes"/>
</dbReference>
<dbReference type="GeneID" id="28986740"/>